<dbReference type="Proteomes" id="UP001165122">
    <property type="component" value="Unassembled WGS sequence"/>
</dbReference>
<evidence type="ECO:0000313" key="4">
    <source>
        <dbReference type="Proteomes" id="UP001165122"/>
    </source>
</evidence>
<feature type="signal peptide" evidence="1">
    <location>
        <begin position="1"/>
        <end position="22"/>
    </location>
</feature>
<dbReference type="AlphaFoldDB" id="A0A9W7DXC2"/>
<name>A0A9W7DXC2_9STRA</name>
<dbReference type="InterPro" id="IPR000608">
    <property type="entry name" value="UBC"/>
</dbReference>
<evidence type="ECO:0000259" key="2">
    <source>
        <dbReference type="PROSITE" id="PS50127"/>
    </source>
</evidence>
<protein>
    <recommendedName>
        <fullName evidence="2">UBC core domain-containing protein</fullName>
    </recommendedName>
</protein>
<comment type="caution">
    <text evidence="3">The sequence shown here is derived from an EMBL/GenBank/DDBJ whole genome shotgun (WGS) entry which is preliminary data.</text>
</comment>
<reference evidence="4" key="1">
    <citation type="journal article" date="2023" name="Commun. Biol.">
        <title>Genome analysis of Parmales, the sister group of diatoms, reveals the evolutionary specialization of diatoms from phago-mixotrophs to photoautotrophs.</title>
        <authorList>
            <person name="Ban H."/>
            <person name="Sato S."/>
            <person name="Yoshikawa S."/>
            <person name="Yamada K."/>
            <person name="Nakamura Y."/>
            <person name="Ichinomiya M."/>
            <person name="Sato N."/>
            <person name="Blanc-Mathieu R."/>
            <person name="Endo H."/>
            <person name="Kuwata A."/>
            <person name="Ogata H."/>
        </authorList>
    </citation>
    <scope>NUCLEOTIDE SEQUENCE [LARGE SCALE GENOMIC DNA]</scope>
    <source>
        <strain evidence="4">NIES 3700</strain>
    </source>
</reference>
<dbReference type="Pfam" id="PF00179">
    <property type="entry name" value="UQ_con"/>
    <property type="match status" value="1"/>
</dbReference>
<evidence type="ECO:0000256" key="1">
    <source>
        <dbReference type="SAM" id="SignalP"/>
    </source>
</evidence>
<dbReference type="PANTHER" id="PTHR24067">
    <property type="entry name" value="UBIQUITIN-CONJUGATING ENZYME E2"/>
    <property type="match status" value="1"/>
</dbReference>
<dbReference type="OrthoDB" id="1158011at2759"/>
<feature type="chain" id="PRO_5040921981" description="UBC core domain-containing protein" evidence="1">
    <location>
        <begin position="23"/>
        <end position="297"/>
    </location>
</feature>
<dbReference type="PROSITE" id="PS50127">
    <property type="entry name" value="UBC_2"/>
    <property type="match status" value="1"/>
</dbReference>
<keyword evidence="4" id="KW-1185">Reference proteome</keyword>
<sequence>MNNAALLLVLFLFLHLPHFTSLKTPTTNPQQTVTTLPKNPPNITVIKNVDNINAKKSKCKFKPSPTANQRLTSEYKRLIDSGHCINYRTSTLLNPPNTTTGIVLSPLTSSLLTWQFTFLGPPSTPFSRGVYTGRIVFPKDYPGSPPGIFMVGESGRWGRGRRICLSVTDFHVETWDVRWNVLSLVEGLRVHMSSDLEGEIGSVHCSELERRVIAEKSREWVYEKNGKVLVDHGEILRKGCLGECEEMGRRVVEKVKMERVLKERRKEGVGGFKRMRKVLRLFAMFLAIFWVYGKMGV</sequence>
<dbReference type="EMBL" id="BRXW01000477">
    <property type="protein sequence ID" value="GMH58308.1"/>
    <property type="molecule type" value="Genomic_DNA"/>
</dbReference>
<proteinExistence type="predicted"/>
<dbReference type="CDD" id="cd23799">
    <property type="entry name" value="UBCc_UBE2J"/>
    <property type="match status" value="1"/>
</dbReference>
<dbReference type="SUPFAM" id="SSF54495">
    <property type="entry name" value="UBC-like"/>
    <property type="match status" value="1"/>
</dbReference>
<gene>
    <name evidence="3" type="ORF">TrLO_g12575</name>
</gene>
<dbReference type="Gene3D" id="3.10.110.10">
    <property type="entry name" value="Ubiquitin Conjugating Enzyme"/>
    <property type="match status" value="1"/>
</dbReference>
<organism evidence="3 4">
    <name type="scientific">Triparma laevis f. longispina</name>
    <dbReference type="NCBI Taxonomy" id="1714387"/>
    <lineage>
        <taxon>Eukaryota</taxon>
        <taxon>Sar</taxon>
        <taxon>Stramenopiles</taxon>
        <taxon>Ochrophyta</taxon>
        <taxon>Bolidophyceae</taxon>
        <taxon>Parmales</taxon>
        <taxon>Triparmaceae</taxon>
        <taxon>Triparma</taxon>
    </lineage>
</organism>
<dbReference type="SMART" id="SM00212">
    <property type="entry name" value="UBCc"/>
    <property type="match status" value="1"/>
</dbReference>
<dbReference type="InterPro" id="IPR050113">
    <property type="entry name" value="Ub_conjugating_enzyme"/>
</dbReference>
<evidence type="ECO:0000313" key="3">
    <source>
        <dbReference type="EMBL" id="GMH58308.1"/>
    </source>
</evidence>
<dbReference type="InterPro" id="IPR016135">
    <property type="entry name" value="UBQ-conjugating_enzyme/RWD"/>
</dbReference>
<feature type="domain" description="UBC core" evidence="2">
    <location>
        <begin position="66"/>
        <end position="235"/>
    </location>
</feature>
<accession>A0A9W7DXC2</accession>
<keyword evidence="1" id="KW-0732">Signal</keyword>